<evidence type="ECO:0000313" key="2">
    <source>
        <dbReference type="EMBL" id="PAB27567.1"/>
    </source>
</evidence>
<reference evidence="2 3" key="1">
    <citation type="submission" date="2017-05" db="EMBL/GenBank/DDBJ databases">
        <title>Comparative genomic of Pseudomonas savastanoi pathovars.</title>
        <authorList>
            <person name="Pintado A."/>
            <person name="Moreno-Perez A."/>
            <person name="Caballo-Ponce E."/>
            <person name="Murillo J."/>
            <person name="Bardaji L."/>
            <person name="Cerboneschi M."/>
            <person name="Rodriguez-Palenzuela P."/>
            <person name="Ramos C."/>
            <person name="Tegli S."/>
        </authorList>
    </citation>
    <scope>NUCLEOTIDE SEQUENCE [LARGE SCALE GENOMIC DNA]</scope>
    <source>
        <strain evidence="2 3">ESC 23</strain>
    </source>
</reference>
<name>A0AB73QM10_PSESS</name>
<evidence type="ECO:0000313" key="3">
    <source>
        <dbReference type="Proteomes" id="UP000216306"/>
    </source>
</evidence>
<protein>
    <submittedName>
        <fullName evidence="2">Uncharacterized protein</fullName>
    </submittedName>
</protein>
<sequence>MSSKSGAETAVAGWAETYSGSELVREDGNSGDIFSKNVPALSRTSEASPGPLPQELGITPSAPRWNDHR</sequence>
<proteinExistence type="predicted"/>
<feature type="region of interest" description="Disordered" evidence="1">
    <location>
        <begin position="1"/>
        <end position="69"/>
    </location>
</feature>
<accession>A0AB73QM10</accession>
<dbReference type="Proteomes" id="UP000216306">
    <property type="component" value="Unassembled WGS sequence"/>
</dbReference>
<evidence type="ECO:0000256" key="1">
    <source>
        <dbReference type="SAM" id="MobiDB-lite"/>
    </source>
</evidence>
<gene>
    <name evidence="2" type="ORF">CC205_23250</name>
</gene>
<organism evidence="2 3">
    <name type="scientific">Pseudomonas savastanoi pv. nerii</name>
    <dbReference type="NCBI Taxonomy" id="360921"/>
    <lineage>
        <taxon>Bacteria</taxon>
        <taxon>Pseudomonadati</taxon>
        <taxon>Pseudomonadota</taxon>
        <taxon>Gammaproteobacteria</taxon>
        <taxon>Pseudomonadales</taxon>
        <taxon>Pseudomonadaceae</taxon>
        <taxon>Pseudomonas</taxon>
    </lineage>
</organism>
<dbReference type="EMBL" id="NIAY01000132">
    <property type="protein sequence ID" value="PAB27567.1"/>
    <property type="molecule type" value="Genomic_DNA"/>
</dbReference>
<dbReference type="AlphaFoldDB" id="A0AB73QM10"/>
<comment type="caution">
    <text evidence="2">The sequence shown here is derived from an EMBL/GenBank/DDBJ whole genome shotgun (WGS) entry which is preliminary data.</text>
</comment>